<proteinExistence type="predicted"/>
<dbReference type="EMBL" id="LAZR01023051">
    <property type="protein sequence ID" value="KKL79831.1"/>
    <property type="molecule type" value="Genomic_DNA"/>
</dbReference>
<name>A0A0F9FMW9_9ZZZZ</name>
<accession>A0A0F9FMW9</accession>
<sequence>MEFIDTDESMRNPFLKYENKDKMCEYPFTPDPAGYCWTYANYIDQTTGFEVLNCEGCECYGKAN</sequence>
<dbReference type="AlphaFoldDB" id="A0A0F9FMW9"/>
<evidence type="ECO:0000313" key="1">
    <source>
        <dbReference type="EMBL" id="KKL79831.1"/>
    </source>
</evidence>
<protein>
    <submittedName>
        <fullName evidence="1">Uncharacterized protein</fullName>
    </submittedName>
</protein>
<comment type="caution">
    <text evidence="1">The sequence shown here is derived from an EMBL/GenBank/DDBJ whole genome shotgun (WGS) entry which is preliminary data.</text>
</comment>
<reference evidence="1" key="1">
    <citation type="journal article" date="2015" name="Nature">
        <title>Complex archaea that bridge the gap between prokaryotes and eukaryotes.</title>
        <authorList>
            <person name="Spang A."/>
            <person name="Saw J.H."/>
            <person name="Jorgensen S.L."/>
            <person name="Zaremba-Niedzwiedzka K."/>
            <person name="Martijn J."/>
            <person name="Lind A.E."/>
            <person name="van Eijk R."/>
            <person name="Schleper C."/>
            <person name="Guy L."/>
            <person name="Ettema T.J."/>
        </authorList>
    </citation>
    <scope>NUCLEOTIDE SEQUENCE</scope>
</reference>
<organism evidence="1">
    <name type="scientific">marine sediment metagenome</name>
    <dbReference type="NCBI Taxonomy" id="412755"/>
    <lineage>
        <taxon>unclassified sequences</taxon>
        <taxon>metagenomes</taxon>
        <taxon>ecological metagenomes</taxon>
    </lineage>
</organism>
<gene>
    <name evidence="1" type="ORF">LCGC14_2010860</name>
</gene>